<accession>A0A1Y1ZZR2</accession>
<feature type="chain" id="PRO_5012982811" description="Cyanovirin-N domain-containing protein" evidence="1">
    <location>
        <begin position="29"/>
        <end position="112"/>
    </location>
</feature>
<organism evidence="2 3">
    <name type="scientific">Clohesyomyces aquaticus</name>
    <dbReference type="NCBI Taxonomy" id="1231657"/>
    <lineage>
        <taxon>Eukaryota</taxon>
        <taxon>Fungi</taxon>
        <taxon>Dikarya</taxon>
        <taxon>Ascomycota</taxon>
        <taxon>Pezizomycotina</taxon>
        <taxon>Dothideomycetes</taxon>
        <taxon>Pleosporomycetidae</taxon>
        <taxon>Pleosporales</taxon>
        <taxon>Lindgomycetaceae</taxon>
        <taxon>Clohesyomyces</taxon>
    </lineage>
</organism>
<dbReference type="Proteomes" id="UP000193144">
    <property type="component" value="Unassembled WGS sequence"/>
</dbReference>
<dbReference type="EMBL" id="MCFA01000023">
    <property type="protein sequence ID" value="ORY15726.1"/>
    <property type="molecule type" value="Genomic_DNA"/>
</dbReference>
<evidence type="ECO:0000313" key="3">
    <source>
        <dbReference type="Proteomes" id="UP000193144"/>
    </source>
</evidence>
<sequence length="112" mass="11635">MRSSNSIIHTLALTLVITLSIFLPLVSADLHTAALCVDFEGGQAVYNSAATLAMCSAYAARNTGGEQWDTCPDCVLETKGGLTFCRSTGQHLGGDEVEFYCGNNGAGAGRAS</sequence>
<evidence type="ECO:0000256" key="1">
    <source>
        <dbReference type="SAM" id="SignalP"/>
    </source>
</evidence>
<keyword evidence="1" id="KW-0732">Signal</keyword>
<keyword evidence="3" id="KW-1185">Reference proteome</keyword>
<gene>
    <name evidence="2" type="ORF">BCR34DRAFT_477555</name>
</gene>
<dbReference type="OrthoDB" id="3489571at2759"/>
<name>A0A1Y1ZZR2_9PLEO</name>
<reference evidence="2 3" key="1">
    <citation type="submission" date="2016-07" db="EMBL/GenBank/DDBJ databases">
        <title>Pervasive Adenine N6-methylation of Active Genes in Fungi.</title>
        <authorList>
            <consortium name="DOE Joint Genome Institute"/>
            <person name="Mondo S.J."/>
            <person name="Dannebaum R.O."/>
            <person name="Kuo R.C."/>
            <person name="Labutti K."/>
            <person name="Haridas S."/>
            <person name="Kuo A."/>
            <person name="Salamov A."/>
            <person name="Ahrendt S.R."/>
            <person name="Lipzen A."/>
            <person name="Sullivan W."/>
            <person name="Andreopoulos W.B."/>
            <person name="Clum A."/>
            <person name="Lindquist E."/>
            <person name="Daum C."/>
            <person name="Ramamoorthy G.K."/>
            <person name="Gryganskyi A."/>
            <person name="Culley D."/>
            <person name="Magnuson J.K."/>
            <person name="James T.Y."/>
            <person name="O'Malley M.A."/>
            <person name="Stajich J.E."/>
            <person name="Spatafora J.W."/>
            <person name="Visel A."/>
            <person name="Grigoriev I.V."/>
        </authorList>
    </citation>
    <scope>NUCLEOTIDE SEQUENCE [LARGE SCALE GENOMIC DNA]</scope>
    <source>
        <strain evidence="2 3">CBS 115471</strain>
    </source>
</reference>
<evidence type="ECO:0008006" key="4">
    <source>
        <dbReference type="Google" id="ProtNLM"/>
    </source>
</evidence>
<proteinExistence type="predicted"/>
<comment type="caution">
    <text evidence="2">The sequence shown here is derived from an EMBL/GenBank/DDBJ whole genome shotgun (WGS) entry which is preliminary data.</text>
</comment>
<dbReference type="AlphaFoldDB" id="A0A1Y1ZZR2"/>
<protein>
    <recommendedName>
        <fullName evidence="4">Cyanovirin-N domain-containing protein</fullName>
    </recommendedName>
</protein>
<evidence type="ECO:0000313" key="2">
    <source>
        <dbReference type="EMBL" id="ORY15726.1"/>
    </source>
</evidence>
<feature type="signal peptide" evidence="1">
    <location>
        <begin position="1"/>
        <end position="28"/>
    </location>
</feature>